<reference evidence="11" key="1">
    <citation type="journal article" date="2020" name="mSystems">
        <title>Genome- and Community-Level Interaction Insights into Carbon Utilization and Element Cycling Functions of Hydrothermarchaeota in Hydrothermal Sediment.</title>
        <authorList>
            <person name="Zhou Z."/>
            <person name="Liu Y."/>
            <person name="Xu W."/>
            <person name="Pan J."/>
            <person name="Luo Z.H."/>
            <person name="Li M."/>
        </authorList>
    </citation>
    <scope>NUCLEOTIDE SEQUENCE [LARGE SCALE GENOMIC DNA]</scope>
    <source>
        <strain evidence="11">SpSt-464</strain>
    </source>
</reference>
<proteinExistence type="predicted"/>
<evidence type="ECO:0000256" key="2">
    <source>
        <dbReference type="ARBA" id="ARBA00012438"/>
    </source>
</evidence>
<feature type="domain" description="PAS" evidence="10">
    <location>
        <begin position="214"/>
        <end position="277"/>
    </location>
</feature>
<dbReference type="PROSITE" id="PS50109">
    <property type="entry name" value="HIS_KIN"/>
    <property type="match status" value="1"/>
</dbReference>
<comment type="caution">
    <text evidence="11">The sequence shown here is derived from an EMBL/GenBank/DDBJ whole genome shotgun (WGS) entry which is preliminary data.</text>
</comment>
<keyword evidence="6" id="KW-0418">Kinase</keyword>
<comment type="catalytic activity">
    <reaction evidence="1">
        <text>ATP + protein L-histidine = ADP + protein N-phospho-L-histidine.</text>
        <dbReference type="EC" id="2.7.13.3"/>
    </reaction>
</comment>
<evidence type="ECO:0000256" key="7">
    <source>
        <dbReference type="ARBA" id="ARBA00022840"/>
    </source>
</evidence>
<dbReference type="InterPro" id="IPR003018">
    <property type="entry name" value="GAF"/>
</dbReference>
<dbReference type="SMART" id="SM00091">
    <property type="entry name" value="PAS"/>
    <property type="match status" value="3"/>
</dbReference>
<dbReference type="Pfam" id="PF13426">
    <property type="entry name" value="PAS_9"/>
    <property type="match status" value="1"/>
</dbReference>
<dbReference type="EMBL" id="DSTT01000005">
    <property type="protein sequence ID" value="HFK23838.1"/>
    <property type="molecule type" value="Genomic_DNA"/>
</dbReference>
<dbReference type="InterPro" id="IPR003594">
    <property type="entry name" value="HATPase_dom"/>
</dbReference>
<dbReference type="InterPro" id="IPR036097">
    <property type="entry name" value="HisK_dim/P_sf"/>
</dbReference>
<dbReference type="PROSITE" id="PS50112">
    <property type="entry name" value="PAS"/>
    <property type="match status" value="1"/>
</dbReference>
<evidence type="ECO:0000256" key="1">
    <source>
        <dbReference type="ARBA" id="ARBA00000085"/>
    </source>
</evidence>
<dbReference type="Pfam" id="PF02518">
    <property type="entry name" value="HATPase_c"/>
    <property type="match status" value="1"/>
</dbReference>
<evidence type="ECO:0000259" key="10">
    <source>
        <dbReference type="PROSITE" id="PS50112"/>
    </source>
</evidence>
<accession>A0A7C3N5X8</accession>
<dbReference type="PRINTS" id="PR00344">
    <property type="entry name" value="BCTRLSENSOR"/>
</dbReference>
<evidence type="ECO:0000313" key="11">
    <source>
        <dbReference type="EMBL" id="HFK23838.1"/>
    </source>
</evidence>
<dbReference type="SUPFAM" id="SSF55781">
    <property type="entry name" value="GAF domain-like"/>
    <property type="match status" value="2"/>
</dbReference>
<dbReference type="Pfam" id="PF08448">
    <property type="entry name" value="PAS_4"/>
    <property type="match status" value="1"/>
</dbReference>
<keyword evidence="8" id="KW-0902">Two-component regulatory system</keyword>
<dbReference type="InterPro" id="IPR036890">
    <property type="entry name" value="HATPase_C_sf"/>
</dbReference>
<dbReference type="GO" id="GO:0000155">
    <property type="term" value="F:phosphorelay sensor kinase activity"/>
    <property type="evidence" value="ECO:0007669"/>
    <property type="project" value="InterPro"/>
</dbReference>
<dbReference type="InterPro" id="IPR035965">
    <property type="entry name" value="PAS-like_dom_sf"/>
</dbReference>
<evidence type="ECO:0000256" key="6">
    <source>
        <dbReference type="ARBA" id="ARBA00022777"/>
    </source>
</evidence>
<feature type="domain" description="Histidine kinase" evidence="9">
    <location>
        <begin position="1109"/>
        <end position="1315"/>
    </location>
</feature>
<dbReference type="Gene3D" id="1.10.287.130">
    <property type="match status" value="1"/>
</dbReference>
<dbReference type="SUPFAM" id="SSF55785">
    <property type="entry name" value="PYP-like sensor domain (PAS domain)"/>
    <property type="match status" value="2"/>
</dbReference>
<sequence length="1316" mass="152023">MRNVLTSFLDFLKLKNISFILSTYDGRIVTDFHSENFLKKNFDLKSFLSDLKLKKDTFTANAYGDYNYLNFPNYEKVLIFFKNETTVSSIMDIYLLAELLDSIDSAVCFLDNNFKVILSNQTFQIKYGDTYLGNATYFSEYVLPDHLEKAINSLKKKAKDELFIEMYDINGNPNSVKVSIFPWEDYSIVIIYDLKEKEIWNKEIEGLKRIQNLVFDAIAQGLIVIDREGNIIKFNKFTAEKYKFTSSEMIGKNIFELFPDLLEFKLDKILAEIIETKKTKRILGIRRYSSRLKKELVQNLYGYPLIENGRCVGVVVLIEDITEKKIIEEEYHFVQKKSEIANDLNKLFSSNIDLNLLIPQVLKYLYKNLKPKNIFYIDILNYQYYKINPATTELQNVKDSLLEYFKNLKDESVLYFYGPKLKELQTKKNVKNVIYIPVTYNKKIFGKIVVEFSDEVINDRYKKDFIETFYEQVGIIFDKSYLYEEKNESLKKLEVILKVSKILSQDKDYKKSFRNLLEFLISEIKADRGFILVRTEEDKLRAVSAIGIDEKELMEKDFRFGRGVSGTVALKKEPLMLDNLLKFPNVEYTKGYKKEAQAGICVPIIFKGELVGVLMLTRFGKKPFTEKDFELVKIISNNSASFIKSLLLQIDSENKIEQLTILYKIFTSLRSSLNINFLSKIVTTTLGSLFKSKVCLLLEKNKDETYFIKETYFENEQIKSILLNKKNYNFEKSINPSVSNFFDDPKISKEFFKNEIKYTTVLPIFINKNNRFLLLIFTDSNLKTKIYDYTFNAIVQELYIKFESALLFDENERKLRQYNIISNLMEKLIYVKSIEEFFKYLLESAVEIVDGTYGSLLFEENGKLVFKVSLGIDIGKLKKIKDMSDSAAGYVFKNGNTLILNDVSKSKFFKPIKSLTNYYEVKSLIYVPLKFLGKTIGVLCVDNKKSGFFNQSDKQFLETLANTAIIAISRFEKSSKDLQISDLILNNIPSGVIYINKNGKVIHFNKSLLKIGEYNIEEIYNIDYTDLFEDKKGIIKNVFSTEKPLFRDEIILKSKKRGNIPCGISITPIKFEQDLELVCIIQDLSNIKRIQNELKAKENLAMLGQMAAGMAHEIKNPLSGILTGMEFLKMKLKEDDILTESIDLVIKEVKRLDRLVNDMTSFAKVKTVLLTKVNILDVLNHAVEMVKNKLEEANISLNVSINDDILEIMVDEEQMIEVFMNILLNAVQSIGKDGHIEISLKKEDGWLVIDIYNDGPKIPEENLSKIFAPFFTTKSGGTGLGLAISFNIVKEHNGTIFAVNRENGVSFVIRLPLKNS</sequence>
<dbReference type="Pfam" id="PF13185">
    <property type="entry name" value="GAF_2"/>
    <property type="match status" value="2"/>
</dbReference>
<dbReference type="NCBIfam" id="TIGR00229">
    <property type="entry name" value="sensory_box"/>
    <property type="match status" value="2"/>
</dbReference>
<dbReference type="Gene3D" id="3.30.450.40">
    <property type="match status" value="2"/>
</dbReference>
<protein>
    <recommendedName>
        <fullName evidence="2">histidine kinase</fullName>
        <ecNumber evidence="2">2.7.13.3</ecNumber>
    </recommendedName>
</protein>
<dbReference type="Gene3D" id="3.30.450.20">
    <property type="entry name" value="PAS domain"/>
    <property type="match status" value="2"/>
</dbReference>
<dbReference type="Gene3D" id="3.30.565.10">
    <property type="entry name" value="Histidine kinase-like ATPase, C-terminal domain"/>
    <property type="match status" value="1"/>
</dbReference>
<organism evidence="11">
    <name type="scientific">candidate division WOR-3 bacterium</name>
    <dbReference type="NCBI Taxonomy" id="2052148"/>
    <lineage>
        <taxon>Bacteria</taxon>
        <taxon>Bacteria division WOR-3</taxon>
    </lineage>
</organism>
<dbReference type="PANTHER" id="PTHR43065">
    <property type="entry name" value="SENSOR HISTIDINE KINASE"/>
    <property type="match status" value="1"/>
</dbReference>
<keyword evidence="7" id="KW-0067">ATP-binding</keyword>
<dbReference type="SMART" id="SM00388">
    <property type="entry name" value="HisKA"/>
    <property type="match status" value="1"/>
</dbReference>
<dbReference type="InterPro" id="IPR013656">
    <property type="entry name" value="PAS_4"/>
</dbReference>
<dbReference type="CDD" id="cd00082">
    <property type="entry name" value="HisKA"/>
    <property type="match status" value="1"/>
</dbReference>
<name>A0A7C3N5X8_UNCW3</name>
<dbReference type="InterPro" id="IPR005467">
    <property type="entry name" value="His_kinase_dom"/>
</dbReference>
<dbReference type="SMART" id="SM00065">
    <property type="entry name" value="GAF"/>
    <property type="match status" value="2"/>
</dbReference>
<dbReference type="InterPro" id="IPR004358">
    <property type="entry name" value="Sig_transdc_His_kin-like_C"/>
</dbReference>
<keyword evidence="4" id="KW-0808">Transferase</keyword>
<dbReference type="SMART" id="SM00387">
    <property type="entry name" value="HATPase_c"/>
    <property type="match status" value="1"/>
</dbReference>
<keyword evidence="5" id="KW-0547">Nucleotide-binding</keyword>
<gene>
    <name evidence="11" type="ORF">ENS15_04220</name>
</gene>
<dbReference type="InterPro" id="IPR000014">
    <property type="entry name" value="PAS"/>
</dbReference>
<evidence type="ECO:0000256" key="8">
    <source>
        <dbReference type="ARBA" id="ARBA00023012"/>
    </source>
</evidence>
<evidence type="ECO:0000256" key="5">
    <source>
        <dbReference type="ARBA" id="ARBA00022741"/>
    </source>
</evidence>
<dbReference type="InterPro" id="IPR029016">
    <property type="entry name" value="GAF-like_dom_sf"/>
</dbReference>
<evidence type="ECO:0000256" key="3">
    <source>
        <dbReference type="ARBA" id="ARBA00022553"/>
    </source>
</evidence>
<dbReference type="EC" id="2.7.13.3" evidence="2"/>
<dbReference type="Pfam" id="PF00512">
    <property type="entry name" value="HisKA"/>
    <property type="match status" value="1"/>
</dbReference>
<evidence type="ECO:0000256" key="4">
    <source>
        <dbReference type="ARBA" id="ARBA00022679"/>
    </source>
</evidence>
<dbReference type="CDD" id="cd00130">
    <property type="entry name" value="PAS"/>
    <property type="match status" value="2"/>
</dbReference>
<keyword evidence="3" id="KW-0597">Phosphoprotein</keyword>
<dbReference type="GO" id="GO:0005524">
    <property type="term" value="F:ATP binding"/>
    <property type="evidence" value="ECO:0007669"/>
    <property type="project" value="UniProtKB-KW"/>
</dbReference>
<dbReference type="InterPro" id="IPR003661">
    <property type="entry name" value="HisK_dim/P_dom"/>
</dbReference>
<dbReference type="SUPFAM" id="SSF55874">
    <property type="entry name" value="ATPase domain of HSP90 chaperone/DNA topoisomerase II/histidine kinase"/>
    <property type="match status" value="1"/>
</dbReference>
<dbReference type="PANTHER" id="PTHR43065:SF10">
    <property type="entry name" value="PEROXIDE STRESS-ACTIVATED HISTIDINE KINASE MAK3"/>
    <property type="match status" value="1"/>
</dbReference>
<evidence type="ECO:0000259" key="9">
    <source>
        <dbReference type="PROSITE" id="PS50109"/>
    </source>
</evidence>
<dbReference type="SUPFAM" id="SSF47384">
    <property type="entry name" value="Homodimeric domain of signal transducing histidine kinase"/>
    <property type="match status" value="1"/>
</dbReference>